<gene>
    <name evidence="13" type="ORF">SAMN05421540_10447</name>
</gene>
<proteinExistence type="inferred from homology"/>
<keyword evidence="13" id="KW-0449">Lipoprotein</keyword>
<comment type="similarity">
    <text evidence="10">Belongs to the ApbE family.</text>
</comment>
<feature type="transmembrane region" description="Helical" evidence="12">
    <location>
        <begin position="7"/>
        <end position="25"/>
    </location>
</feature>
<evidence type="ECO:0000256" key="4">
    <source>
        <dbReference type="ARBA" id="ARBA00022679"/>
    </source>
</evidence>
<dbReference type="Pfam" id="PF02424">
    <property type="entry name" value="ApbE"/>
    <property type="match status" value="1"/>
</dbReference>
<dbReference type="GO" id="GO:0016740">
    <property type="term" value="F:transferase activity"/>
    <property type="evidence" value="ECO:0007669"/>
    <property type="project" value="UniProtKB-UniRule"/>
</dbReference>
<dbReference type="PANTHER" id="PTHR30040">
    <property type="entry name" value="THIAMINE BIOSYNTHESIS LIPOPROTEIN APBE"/>
    <property type="match status" value="1"/>
</dbReference>
<keyword evidence="12" id="KW-0472">Membrane</keyword>
<keyword evidence="12" id="KW-0812">Transmembrane</keyword>
<keyword evidence="3 10" id="KW-0285">Flavoprotein</keyword>
<feature type="binding site" evidence="11">
    <location>
        <position position="177"/>
    </location>
    <ligand>
        <name>Mg(2+)</name>
        <dbReference type="ChEBI" id="CHEBI:18420"/>
    </ligand>
</feature>
<organism evidence="13 14">
    <name type="scientific">Psychroflexus halocasei</name>
    <dbReference type="NCBI Taxonomy" id="908615"/>
    <lineage>
        <taxon>Bacteria</taxon>
        <taxon>Pseudomonadati</taxon>
        <taxon>Bacteroidota</taxon>
        <taxon>Flavobacteriia</taxon>
        <taxon>Flavobacteriales</taxon>
        <taxon>Flavobacteriaceae</taxon>
        <taxon>Psychroflexus</taxon>
    </lineage>
</organism>
<comment type="cofactor">
    <cofactor evidence="11">
        <name>Mg(2+)</name>
        <dbReference type="ChEBI" id="CHEBI:18420"/>
    </cofactor>
    <cofactor evidence="11">
        <name>Mn(2+)</name>
        <dbReference type="ChEBI" id="CHEBI:29035"/>
    </cofactor>
    <text evidence="11">Magnesium. Can also use manganese.</text>
</comment>
<dbReference type="AlphaFoldDB" id="A0A1H3ZDS9"/>
<dbReference type="EMBL" id="FNQF01000004">
    <property type="protein sequence ID" value="SEA21933.1"/>
    <property type="molecule type" value="Genomic_DNA"/>
</dbReference>
<evidence type="ECO:0000313" key="13">
    <source>
        <dbReference type="EMBL" id="SEA21933.1"/>
    </source>
</evidence>
<feature type="binding site" evidence="11">
    <location>
        <position position="300"/>
    </location>
    <ligand>
        <name>Mg(2+)</name>
        <dbReference type="ChEBI" id="CHEBI:18420"/>
    </ligand>
</feature>
<dbReference type="PIRSF" id="PIRSF006268">
    <property type="entry name" value="ApbE"/>
    <property type="match status" value="1"/>
</dbReference>
<evidence type="ECO:0000313" key="14">
    <source>
        <dbReference type="Proteomes" id="UP000198820"/>
    </source>
</evidence>
<keyword evidence="6 10" id="KW-0274">FAD</keyword>
<sequence length="344" mass="38805">MKSKKVGYLFVGIIALIIAIIIYKLPQKIETNPSEVKFHQYRGEVYGTYFSIDYQSNKEFNKEVDSIFKAIDQAASAYLSNSEISRLNKNRFLENVSPLLIEHFNKAHEMYNLTEGYFDPTLSSLIEIWGFGKNTKPTVDTASVKKYLSKIGFKDAYKIEGNNIKLLKDSVDVNFTAMGEGFAIDEIADYFDSQSIQNYKVEIGGEMRTKGKSSREKYWLIGLQNPAAEDDPSLDQLMAKLELQNEALSTSGTYRKFFIDEKGVKRGHIINPKTGFPVKHELVSVSIISESAILSDAIATAMMAMGFEKAKAFISEKSNVEAFLIYETDDGLKSWQTANLRTKD</sequence>
<accession>A0A1H3ZDS9</accession>
<dbReference type="InterPro" id="IPR003374">
    <property type="entry name" value="ApbE-like_sf"/>
</dbReference>
<keyword evidence="5 10" id="KW-0479">Metal-binding</keyword>
<evidence type="ECO:0000256" key="8">
    <source>
        <dbReference type="ARBA" id="ARBA00031306"/>
    </source>
</evidence>
<keyword evidence="12" id="KW-1133">Transmembrane helix</keyword>
<keyword evidence="14" id="KW-1185">Reference proteome</keyword>
<evidence type="ECO:0000256" key="9">
    <source>
        <dbReference type="ARBA" id="ARBA00048540"/>
    </source>
</evidence>
<dbReference type="RefSeq" id="WP_093241310.1">
    <property type="nucleotide sequence ID" value="NZ_FNQF01000004.1"/>
</dbReference>
<dbReference type="Proteomes" id="UP000198820">
    <property type="component" value="Unassembled WGS sequence"/>
</dbReference>
<evidence type="ECO:0000256" key="11">
    <source>
        <dbReference type="PIRSR" id="PIRSR006268-2"/>
    </source>
</evidence>
<keyword evidence="4 10" id="KW-0808">Transferase</keyword>
<evidence type="ECO:0000256" key="1">
    <source>
        <dbReference type="ARBA" id="ARBA00011955"/>
    </source>
</evidence>
<evidence type="ECO:0000256" key="6">
    <source>
        <dbReference type="ARBA" id="ARBA00022827"/>
    </source>
</evidence>
<reference evidence="13 14" key="1">
    <citation type="submission" date="2016-10" db="EMBL/GenBank/DDBJ databases">
        <authorList>
            <person name="de Groot N.N."/>
        </authorList>
    </citation>
    <scope>NUCLEOTIDE SEQUENCE [LARGE SCALE GENOMIC DNA]</scope>
    <source>
        <strain evidence="13 14">DSM 23581</strain>
    </source>
</reference>
<evidence type="ECO:0000256" key="10">
    <source>
        <dbReference type="PIRNR" id="PIRNR006268"/>
    </source>
</evidence>
<dbReference type="SUPFAM" id="SSF143631">
    <property type="entry name" value="ApbE-like"/>
    <property type="match status" value="1"/>
</dbReference>
<dbReference type="InterPro" id="IPR024932">
    <property type="entry name" value="ApbE"/>
</dbReference>
<dbReference type="EC" id="2.7.1.180" evidence="1 10"/>
<evidence type="ECO:0000256" key="3">
    <source>
        <dbReference type="ARBA" id="ARBA00022630"/>
    </source>
</evidence>
<evidence type="ECO:0000256" key="12">
    <source>
        <dbReference type="SAM" id="Phobius"/>
    </source>
</evidence>
<dbReference type="GO" id="GO:0046872">
    <property type="term" value="F:metal ion binding"/>
    <property type="evidence" value="ECO:0007669"/>
    <property type="project" value="UniProtKB-UniRule"/>
</dbReference>
<evidence type="ECO:0000256" key="5">
    <source>
        <dbReference type="ARBA" id="ARBA00022723"/>
    </source>
</evidence>
<dbReference type="Gene3D" id="3.10.520.10">
    <property type="entry name" value="ApbE-like domains"/>
    <property type="match status" value="1"/>
</dbReference>
<keyword evidence="7 10" id="KW-0460">Magnesium</keyword>
<evidence type="ECO:0000256" key="2">
    <source>
        <dbReference type="ARBA" id="ARBA00016337"/>
    </source>
</evidence>
<comment type="catalytic activity">
    <reaction evidence="9 10">
        <text>L-threonyl-[protein] + FAD = FMN-L-threonyl-[protein] + AMP + H(+)</text>
        <dbReference type="Rhea" id="RHEA:36847"/>
        <dbReference type="Rhea" id="RHEA-COMP:11060"/>
        <dbReference type="Rhea" id="RHEA-COMP:11061"/>
        <dbReference type="ChEBI" id="CHEBI:15378"/>
        <dbReference type="ChEBI" id="CHEBI:30013"/>
        <dbReference type="ChEBI" id="CHEBI:57692"/>
        <dbReference type="ChEBI" id="CHEBI:74257"/>
        <dbReference type="ChEBI" id="CHEBI:456215"/>
        <dbReference type="EC" id="2.7.1.180"/>
    </reaction>
</comment>
<protein>
    <recommendedName>
        <fullName evidence="2 10">FAD:protein FMN transferase</fullName>
        <ecNumber evidence="1 10">2.7.1.180</ecNumber>
    </recommendedName>
    <alternativeName>
        <fullName evidence="8 10">Flavin transferase</fullName>
    </alternativeName>
</protein>
<name>A0A1H3ZDS9_9FLAO</name>
<feature type="binding site" evidence="11">
    <location>
        <position position="296"/>
    </location>
    <ligand>
        <name>Mg(2+)</name>
        <dbReference type="ChEBI" id="CHEBI:18420"/>
    </ligand>
</feature>
<dbReference type="PANTHER" id="PTHR30040:SF2">
    <property type="entry name" value="FAD:PROTEIN FMN TRANSFERASE"/>
    <property type="match status" value="1"/>
</dbReference>
<evidence type="ECO:0000256" key="7">
    <source>
        <dbReference type="ARBA" id="ARBA00022842"/>
    </source>
</evidence>
<dbReference type="STRING" id="908615.SAMN05421540_10447"/>